<evidence type="ECO:0000256" key="4">
    <source>
        <dbReference type="ARBA" id="ARBA00022475"/>
    </source>
</evidence>
<dbReference type="GO" id="GO:0016020">
    <property type="term" value="C:membrane"/>
    <property type="evidence" value="ECO:0007669"/>
    <property type="project" value="UniProtKB-SubCell"/>
</dbReference>
<reference evidence="9" key="1">
    <citation type="submission" date="2016-11" db="EMBL/GenBank/DDBJ databases">
        <authorList>
            <person name="Varghese N."/>
            <person name="Submissions S."/>
        </authorList>
    </citation>
    <scope>NUCLEOTIDE SEQUENCE [LARGE SCALE GENOMIC DNA]</scope>
    <source>
        <strain evidence="9">GAS401</strain>
    </source>
</reference>
<dbReference type="Proteomes" id="UP000184096">
    <property type="component" value="Chromosome I"/>
</dbReference>
<keyword evidence="4" id="KW-0472">Membrane</keyword>
<sequence>MTRLGVLGASALSLSLAIATPVLAQEAHGGRPGGGAHAAGGNVGGARMGGPRMQPNMGAQANVGRANVAASGNANFAARGNAAQFNRGNPQFAQRGEFRGDRDRGFRRDAGFAVGAAAVGVATGAAIAAGGYDPYYGDNYAYDSGYYGDSYAYDTGATYDAGIPLVTFDQAVPVEGPVAVGGDASYCAQRYRSWDPASGTYLGFDGLRHPCP</sequence>
<comment type="function">
    <text evidence="6">Has immunoglobulin-binding and hemagglutination properties, and can bind to mannose. Essential for virulence. May be involved in LPS biosynthesis or polysaccharide transport.</text>
</comment>
<evidence type="ECO:0000256" key="7">
    <source>
        <dbReference type="SAM" id="SignalP"/>
    </source>
</evidence>
<accession>A0A1M7UVV9</accession>
<feature type="signal peptide" evidence="7">
    <location>
        <begin position="1"/>
        <end position="24"/>
    </location>
</feature>
<evidence type="ECO:0000256" key="5">
    <source>
        <dbReference type="ARBA" id="ARBA00022734"/>
    </source>
</evidence>
<comment type="similarity">
    <text evidence="2">Belongs to the BA14k family.</text>
</comment>
<dbReference type="EMBL" id="LT670849">
    <property type="protein sequence ID" value="SHN87112.1"/>
    <property type="molecule type" value="Genomic_DNA"/>
</dbReference>
<evidence type="ECO:0000313" key="8">
    <source>
        <dbReference type="EMBL" id="SHN87112.1"/>
    </source>
</evidence>
<evidence type="ECO:0000256" key="6">
    <source>
        <dbReference type="ARBA" id="ARBA00025321"/>
    </source>
</evidence>
<evidence type="ECO:0000256" key="1">
    <source>
        <dbReference type="ARBA" id="ARBA00004167"/>
    </source>
</evidence>
<evidence type="ECO:0000256" key="2">
    <source>
        <dbReference type="ARBA" id="ARBA00010270"/>
    </source>
</evidence>
<dbReference type="OrthoDB" id="8256082at2"/>
<dbReference type="InterPro" id="IPR012413">
    <property type="entry name" value="BA14K"/>
</dbReference>
<dbReference type="GO" id="GO:0030246">
    <property type="term" value="F:carbohydrate binding"/>
    <property type="evidence" value="ECO:0007669"/>
    <property type="project" value="UniProtKB-KW"/>
</dbReference>
<evidence type="ECO:0000256" key="3">
    <source>
        <dbReference type="ARBA" id="ARBA00020552"/>
    </source>
</evidence>
<keyword evidence="9" id="KW-1185">Reference proteome</keyword>
<gene>
    <name evidence="8" type="ORF">SAMN05444170_7006</name>
</gene>
<keyword evidence="7" id="KW-0732">Signal</keyword>
<organism evidence="8 9">
    <name type="scientific">Bradyrhizobium erythrophlei</name>
    <dbReference type="NCBI Taxonomy" id="1437360"/>
    <lineage>
        <taxon>Bacteria</taxon>
        <taxon>Pseudomonadati</taxon>
        <taxon>Pseudomonadota</taxon>
        <taxon>Alphaproteobacteria</taxon>
        <taxon>Hyphomicrobiales</taxon>
        <taxon>Nitrobacteraceae</taxon>
        <taxon>Bradyrhizobium</taxon>
    </lineage>
</organism>
<protein>
    <recommendedName>
        <fullName evidence="3">Lectin-like protein BA14k</fullName>
    </recommendedName>
</protein>
<dbReference type="AlphaFoldDB" id="A0A1M7UVV9"/>
<name>A0A1M7UVV9_9BRAD</name>
<feature type="chain" id="PRO_5013291790" description="Lectin-like protein BA14k" evidence="7">
    <location>
        <begin position="25"/>
        <end position="212"/>
    </location>
</feature>
<comment type="subcellular location">
    <subcellularLocation>
        <location evidence="1">Membrane</location>
        <topology evidence="1">Single-pass membrane protein</topology>
    </subcellularLocation>
</comment>
<keyword evidence="5" id="KW-0430">Lectin</keyword>
<proteinExistence type="inferred from homology"/>
<dbReference type="RefSeq" id="WP_072825062.1">
    <property type="nucleotide sequence ID" value="NZ_LT670849.1"/>
</dbReference>
<dbReference type="Pfam" id="PF07886">
    <property type="entry name" value="BA14K"/>
    <property type="match status" value="1"/>
</dbReference>
<evidence type="ECO:0000313" key="9">
    <source>
        <dbReference type="Proteomes" id="UP000184096"/>
    </source>
</evidence>
<keyword evidence="4" id="KW-1003">Cell membrane</keyword>